<accession>A0A8J4GLA0</accession>
<evidence type="ECO:0000313" key="4">
    <source>
        <dbReference type="Proteomes" id="UP000722791"/>
    </source>
</evidence>
<keyword evidence="2" id="KW-1133">Transmembrane helix</keyword>
<reference evidence="3" key="1">
    <citation type="journal article" date="2021" name="Proc. Natl. Acad. Sci. U.S.A.">
        <title>Three genomes in the algal genus Volvox reveal the fate of a haploid sex-determining region after a transition to homothallism.</title>
        <authorList>
            <person name="Yamamoto K."/>
            <person name="Hamaji T."/>
            <person name="Kawai-Toyooka H."/>
            <person name="Matsuzaki R."/>
            <person name="Takahashi F."/>
            <person name="Nishimura Y."/>
            <person name="Kawachi M."/>
            <person name="Noguchi H."/>
            <person name="Minakuchi Y."/>
            <person name="Umen J.G."/>
            <person name="Toyoda A."/>
            <person name="Nozaki H."/>
        </authorList>
    </citation>
    <scope>NUCLEOTIDE SEQUENCE</scope>
    <source>
        <strain evidence="3">NIES-3785</strain>
    </source>
</reference>
<organism evidence="3 4">
    <name type="scientific">Volvox reticuliferus</name>
    <dbReference type="NCBI Taxonomy" id="1737510"/>
    <lineage>
        <taxon>Eukaryota</taxon>
        <taxon>Viridiplantae</taxon>
        <taxon>Chlorophyta</taxon>
        <taxon>core chlorophytes</taxon>
        <taxon>Chlorophyceae</taxon>
        <taxon>CS clade</taxon>
        <taxon>Chlamydomonadales</taxon>
        <taxon>Volvocaceae</taxon>
        <taxon>Volvox</taxon>
    </lineage>
</organism>
<sequence>QTTLARSSLSSSALFFWLATHQTTYSGRRICLINSSRPSCNLWLVNMSISWCFFLLAILMSRVEVTMTTRLFAGSDVLGQKSDEDEPPSVDKQDCLAALLAHITIQEEDAESGLDSHVDGNDMLIRRRCNLEVNNPPTPGYGSSSVPPSYGQSPAGPSLLPSPPPSRVEPSSLPSPSPSPSLSPSPFMSPTSSKPPPVQEDSSEDITPPYCEATSSSVTCLSINGTRGKILDAFLLTAD</sequence>
<name>A0A8J4GLA0_9CHLO</name>
<dbReference type="EMBL" id="BNCQ01000032">
    <property type="protein sequence ID" value="GIM09604.1"/>
    <property type="molecule type" value="Genomic_DNA"/>
</dbReference>
<protein>
    <submittedName>
        <fullName evidence="3">Uncharacterized protein</fullName>
    </submittedName>
</protein>
<feature type="compositionally biased region" description="Pro residues" evidence="1">
    <location>
        <begin position="160"/>
        <end position="183"/>
    </location>
</feature>
<comment type="caution">
    <text evidence="3">The sequence shown here is derived from an EMBL/GenBank/DDBJ whole genome shotgun (WGS) entry which is preliminary data.</text>
</comment>
<feature type="region of interest" description="Disordered" evidence="1">
    <location>
        <begin position="134"/>
        <end position="210"/>
    </location>
</feature>
<feature type="non-terminal residue" evidence="3">
    <location>
        <position position="1"/>
    </location>
</feature>
<feature type="transmembrane region" description="Helical" evidence="2">
    <location>
        <begin position="42"/>
        <end position="60"/>
    </location>
</feature>
<keyword evidence="2" id="KW-0472">Membrane</keyword>
<gene>
    <name evidence="3" type="ORF">Vretimale_13449</name>
</gene>
<dbReference type="Proteomes" id="UP000722791">
    <property type="component" value="Unassembled WGS sequence"/>
</dbReference>
<feature type="compositionally biased region" description="Low complexity" evidence="1">
    <location>
        <begin position="140"/>
        <end position="159"/>
    </location>
</feature>
<evidence type="ECO:0000256" key="2">
    <source>
        <dbReference type="SAM" id="Phobius"/>
    </source>
</evidence>
<keyword evidence="2" id="KW-0812">Transmembrane</keyword>
<proteinExistence type="predicted"/>
<feature type="non-terminal residue" evidence="3">
    <location>
        <position position="239"/>
    </location>
</feature>
<evidence type="ECO:0000313" key="3">
    <source>
        <dbReference type="EMBL" id="GIM09604.1"/>
    </source>
</evidence>
<evidence type="ECO:0000256" key="1">
    <source>
        <dbReference type="SAM" id="MobiDB-lite"/>
    </source>
</evidence>
<dbReference type="AlphaFoldDB" id="A0A8J4GLA0"/>